<dbReference type="Proteomes" id="UP001565236">
    <property type="component" value="Unassembled WGS sequence"/>
</dbReference>
<sequence>MMHIKLLNIMWCYDREAEQVKVILEHDAAWQLPKTNLGQAESGTEAILRLTEQVTGQVLDADHVEQLTTLSHPTLVHAGEREVILVYMTYLPFYPTLDTTVHKLFTLRTSNSKYQLYRGEVAFSLTSIADETKYHEVNKTSPLVYEYALQYACRYIKRSLEQMPLILKILGESFTLREARSVYASFLQIKINQLDNSNFKKTHRKILVEVGQVVKKSPGRPARLYRLKDEVQF</sequence>
<keyword evidence="2" id="KW-0378">Hydrolase</keyword>
<evidence type="ECO:0000259" key="1">
    <source>
        <dbReference type="Pfam" id="PF21906"/>
    </source>
</evidence>
<dbReference type="InterPro" id="IPR054105">
    <property type="entry name" value="WHD_NrtR"/>
</dbReference>
<protein>
    <submittedName>
        <fullName evidence="2">NUDIX hydrolase</fullName>
    </submittedName>
</protein>
<evidence type="ECO:0000313" key="3">
    <source>
        <dbReference type="Proteomes" id="UP001565236"/>
    </source>
</evidence>
<evidence type="ECO:0000313" key="2">
    <source>
        <dbReference type="EMBL" id="MEY8661308.1"/>
    </source>
</evidence>
<accession>A0ABV4DLF5</accession>
<name>A0ABV4DLF5_9LACO</name>
<dbReference type="EMBL" id="JBCLUF010000001">
    <property type="protein sequence ID" value="MEY8661308.1"/>
    <property type="molecule type" value="Genomic_DNA"/>
</dbReference>
<organism evidence="2 3">
    <name type="scientific">Ligilactobacillus faecis</name>
    <dbReference type="NCBI Taxonomy" id="762833"/>
    <lineage>
        <taxon>Bacteria</taxon>
        <taxon>Bacillati</taxon>
        <taxon>Bacillota</taxon>
        <taxon>Bacilli</taxon>
        <taxon>Lactobacillales</taxon>
        <taxon>Lactobacillaceae</taxon>
        <taxon>Ligilactobacillus</taxon>
    </lineage>
</organism>
<keyword evidence="3" id="KW-1185">Reference proteome</keyword>
<dbReference type="SUPFAM" id="SSF55811">
    <property type="entry name" value="Nudix"/>
    <property type="match status" value="1"/>
</dbReference>
<reference evidence="2 3" key="1">
    <citation type="submission" date="2024-03" db="EMBL/GenBank/DDBJ databases">
        <title>Mouse gut bacterial collection (mGBC) of GemPharmatech.</title>
        <authorList>
            <person name="He Y."/>
            <person name="Dong L."/>
            <person name="Wu D."/>
            <person name="Gao X."/>
            <person name="Lin Z."/>
        </authorList>
    </citation>
    <scope>NUCLEOTIDE SEQUENCE [LARGE SCALE GENOMIC DNA]</scope>
    <source>
        <strain evidence="2 3">15-30</strain>
    </source>
</reference>
<gene>
    <name evidence="2" type="ORF">AALT52_00160</name>
</gene>
<dbReference type="GO" id="GO:0016787">
    <property type="term" value="F:hydrolase activity"/>
    <property type="evidence" value="ECO:0007669"/>
    <property type="project" value="UniProtKB-KW"/>
</dbReference>
<dbReference type="RefSeq" id="WP_369939629.1">
    <property type="nucleotide sequence ID" value="NZ_JBCLUF010000001.1"/>
</dbReference>
<dbReference type="Gene3D" id="1.10.10.10">
    <property type="entry name" value="Winged helix-like DNA-binding domain superfamily/Winged helix DNA-binding domain"/>
    <property type="match status" value="1"/>
</dbReference>
<proteinExistence type="predicted"/>
<dbReference type="SUPFAM" id="SSF46785">
    <property type="entry name" value="Winged helix' DNA-binding domain"/>
    <property type="match status" value="1"/>
</dbReference>
<feature type="domain" description="NrtR DNA-binding winged helix" evidence="1">
    <location>
        <begin position="168"/>
        <end position="227"/>
    </location>
</feature>
<dbReference type="Pfam" id="PF21906">
    <property type="entry name" value="WHD_NrtR"/>
    <property type="match status" value="1"/>
</dbReference>
<dbReference type="InterPro" id="IPR036388">
    <property type="entry name" value="WH-like_DNA-bd_sf"/>
</dbReference>
<dbReference type="InterPro" id="IPR036390">
    <property type="entry name" value="WH_DNA-bd_sf"/>
</dbReference>
<dbReference type="InterPro" id="IPR015797">
    <property type="entry name" value="NUDIX_hydrolase-like_dom_sf"/>
</dbReference>
<comment type="caution">
    <text evidence="2">The sequence shown here is derived from an EMBL/GenBank/DDBJ whole genome shotgun (WGS) entry which is preliminary data.</text>
</comment>